<dbReference type="AlphaFoldDB" id="A0A0A6XZB6"/>
<dbReference type="RefSeq" id="WP_035354560.1">
    <property type="nucleotide sequence ID" value="NZ_JAMAUG010000014.1"/>
</dbReference>
<evidence type="ECO:0000259" key="8">
    <source>
        <dbReference type="PROSITE" id="PS50926"/>
    </source>
</evidence>
<dbReference type="InterPro" id="IPR002792">
    <property type="entry name" value="TRAM_dom"/>
</dbReference>
<dbReference type="PROSITE" id="PS01230">
    <property type="entry name" value="TRMA_1"/>
    <property type="match status" value="1"/>
</dbReference>
<reference evidence="9 10" key="1">
    <citation type="submission" date="2014-10" db="EMBL/GenBank/DDBJ databases">
        <title>Draft genome of phytase producing Bacillus ginsengihumi strain M2.11.</title>
        <authorList>
            <person name="Toymentseva A."/>
            <person name="Boulygina E.A."/>
            <person name="Kazakov S.V."/>
            <person name="Kayumov I."/>
            <person name="Suleimanova A.D."/>
            <person name="Mardanova A.M."/>
            <person name="Maria S.N."/>
            <person name="Sergey M.Y."/>
            <person name="Sharipova M.R."/>
        </authorList>
    </citation>
    <scope>NUCLEOTIDE SEQUENCE [LARGE SCALE GENOMIC DNA]</scope>
    <source>
        <strain evidence="9 10">M2.11</strain>
    </source>
</reference>
<proteinExistence type="inferred from homology"/>
<keyword evidence="1" id="KW-0004">4Fe-4S</keyword>
<dbReference type="Pfam" id="PF05958">
    <property type="entry name" value="tRNA_U5-meth_tr"/>
    <property type="match status" value="1"/>
</dbReference>
<keyword evidence="1" id="KW-0479">Metal-binding</keyword>
<evidence type="ECO:0000313" key="9">
    <source>
        <dbReference type="EMBL" id="KHD85452.1"/>
    </source>
</evidence>
<dbReference type="EMBL" id="JRUN01000023">
    <property type="protein sequence ID" value="KHD85452.1"/>
    <property type="molecule type" value="Genomic_DNA"/>
</dbReference>
<evidence type="ECO:0000256" key="4">
    <source>
        <dbReference type="ARBA" id="ARBA00022691"/>
    </source>
</evidence>
<dbReference type="InterPro" id="IPR012340">
    <property type="entry name" value="NA-bd_OB-fold"/>
</dbReference>
<dbReference type="NCBIfam" id="TIGR00479">
    <property type="entry name" value="rumA"/>
    <property type="match status" value="1"/>
</dbReference>
<keyword evidence="1" id="KW-0408">Iron</keyword>
<comment type="similarity">
    <text evidence="6">Belongs to the class I-like SAM-binding methyltransferase superfamily. RNA M5U methyltransferase family.</text>
</comment>
<dbReference type="GO" id="GO:0070041">
    <property type="term" value="F:rRNA (uridine-C5-)-methyltransferase activity"/>
    <property type="evidence" value="ECO:0007669"/>
    <property type="project" value="UniProtKB-ARBA"/>
</dbReference>
<organism evidence="9 10">
    <name type="scientific">Heyndrickxia ginsengihumi</name>
    <dbReference type="NCBI Taxonomy" id="363870"/>
    <lineage>
        <taxon>Bacteria</taxon>
        <taxon>Bacillati</taxon>
        <taxon>Bacillota</taxon>
        <taxon>Bacilli</taxon>
        <taxon>Bacillales</taxon>
        <taxon>Bacillaceae</taxon>
        <taxon>Heyndrickxia</taxon>
    </lineage>
</organism>
<dbReference type="PANTHER" id="PTHR11061">
    <property type="entry name" value="RNA M5U METHYLTRANSFERASE"/>
    <property type="match status" value="1"/>
</dbReference>
<dbReference type="OrthoDB" id="9804590at2"/>
<keyword evidence="2 6" id="KW-0489">Methyltransferase</keyword>
<dbReference type="PROSITE" id="PS50926">
    <property type="entry name" value="TRAM"/>
    <property type="match status" value="1"/>
</dbReference>
<dbReference type="Gene3D" id="2.40.50.1070">
    <property type="match status" value="1"/>
</dbReference>
<keyword evidence="4 6" id="KW-0949">S-adenosyl-L-methionine</keyword>
<protein>
    <submittedName>
        <fullName evidence="9">RNA methyltransferase</fullName>
    </submittedName>
</protein>
<evidence type="ECO:0000256" key="7">
    <source>
        <dbReference type="PROSITE-ProRule" id="PRU10015"/>
    </source>
</evidence>
<feature type="binding site" evidence="6">
    <location>
        <position position="288"/>
    </location>
    <ligand>
        <name>S-adenosyl-L-methionine</name>
        <dbReference type="ChEBI" id="CHEBI:59789"/>
    </ligand>
</feature>
<evidence type="ECO:0000313" key="10">
    <source>
        <dbReference type="Proteomes" id="UP000030588"/>
    </source>
</evidence>
<dbReference type="GO" id="GO:0070475">
    <property type="term" value="P:rRNA base methylation"/>
    <property type="evidence" value="ECO:0007669"/>
    <property type="project" value="TreeGrafter"/>
</dbReference>
<evidence type="ECO:0000256" key="5">
    <source>
        <dbReference type="ARBA" id="ARBA00023014"/>
    </source>
</evidence>
<dbReference type="PANTHER" id="PTHR11061:SF30">
    <property type="entry name" value="TRNA (URACIL(54)-C(5))-METHYLTRANSFERASE"/>
    <property type="match status" value="1"/>
</dbReference>
<dbReference type="InterPro" id="IPR010280">
    <property type="entry name" value="U5_MeTrfase_fam"/>
</dbReference>
<dbReference type="Proteomes" id="UP000030588">
    <property type="component" value="Unassembled WGS sequence"/>
</dbReference>
<feature type="binding site" evidence="6">
    <location>
        <position position="386"/>
    </location>
    <ligand>
        <name>S-adenosyl-L-methionine</name>
        <dbReference type="ChEBI" id="CHEBI:59789"/>
    </ligand>
</feature>
<dbReference type="FunFam" id="3.40.50.150:FF:000009">
    <property type="entry name" value="23S rRNA (Uracil(1939)-C(5))-methyltransferase RlmD"/>
    <property type="match status" value="1"/>
</dbReference>
<dbReference type="InterPro" id="IPR030390">
    <property type="entry name" value="MeTrfase_TrmA_AS"/>
</dbReference>
<dbReference type="FunFam" id="2.40.50.140:FF:000097">
    <property type="entry name" value="23S rRNA (uracil(1939)-C(5))-methyltransferase RlmD"/>
    <property type="match status" value="1"/>
</dbReference>
<dbReference type="CDD" id="cd02440">
    <property type="entry name" value="AdoMet_MTases"/>
    <property type="match status" value="1"/>
</dbReference>
<evidence type="ECO:0000256" key="1">
    <source>
        <dbReference type="ARBA" id="ARBA00022485"/>
    </source>
</evidence>
<dbReference type="SUPFAM" id="SSF53335">
    <property type="entry name" value="S-adenosyl-L-methionine-dependent methyltransferases"/>
    <property type="match status" value="1"/>
</dbReference>
<keyword evidence="5" id="KW-0411">Iron-sulfur</keyword>
<dbReference type="STRING" id="363870.NG54_09260"/>
<feature type="domain" description="TRAM" evidence="8">
    <location>
        <begin position="6"/>
        <end position="64"/>
    </location>
</feature>
<dbReference type="Gene3D" id="3.40.50.150">
    <property type="entry name" value="Vaccinia Virus protein VP39"/>
    <property type="match status" value="1"/>
</dbReference>
<comment type="caution">
    <text evidence="9">The sequence shown here is derived from an EMBL/GenBank/DDBJ whole genome shotgun (WGS) entry which is preliminary data.</text>
</comment>
<feature type="active site" description="Nucleophile" evidence="6">
    <location>
        <position position="413"/>
    </location>
</feature>
<gene>
    <name evidence="9" type="ORF">NG54_09260</name>
</gene>
<feature type="binding site" evidence="6">
    <location>
        <position position="338"/>
    </location>
    <ligand>
        <name>S-adenosyl-L-methionine</name>
        <dbReference type="ChEBI" id="CHEBI:59789"/>
    </ligand>
</feature>
<keyword evidence="3 6" id="KW-0808">Transferase</keyword>
<dbReference type="InterPro" id="IPR029063">
    <property type="entry name" value="SAM-dependent_MTases_sf"/>
</dbReference>
<feature type="binding site" evidence="6">
    <location>
        <position position="317"/>
    </location>
    <ligand>
        <name>S-adenosyl-L-methionine</name>
        <dbReference type="ChEBI" id="CHEBI:59789"/>
    </ligand>
</feature>
<evidence type="ECO:0000256" key="3">
    <source>
        <dbReference type="ARBA" id="ARBA00022679"/>
    </source>
</evidence>
<evidence type="ECO:0000256" key="6">
    <source>
        <dbReference type="PROSITE-ProRule" id="PRU01024"/>
    </source>
</evidence>
<dbReference type="FunFam" id="2.40.50.1070:FF:000003">
    <property type="entry name" value="23S rRNA (Uracil-5-)-methyltransferase RumA"/>
    <property type="match status" value="1"/>
</dbReference>
<name>A0A0A6XZB6_9BACI</name>
<feature type="active site" evidence="7">
    <location>
        <position position="413"/>
    </location>
</feature>
<evidence type="ECO:0000256" key="2">
    <source>
        <dbReference type="ARBA" id="ARBA00022603"/>
    </source>
</evidence>
<dbReference type="SUPFAM" id="SSF50249">
    <property type="entry name" value="Nucleic acid-binding proteins"/>
    <property type="match status" value="1"/>
</dbReference>
<sequence length="457" mass="51397">MNQQAPVKKNDEIYVHFEDLTHEGNGVAKVDSYPLFVPNALPGEKGKIKVVKVNKNYGFGKLMELTETSPDRVAPACPIYDACGGCQLQHLSYSGQLQIKYKQVKDVLTRIGKLENVKVHPVLGMDDPWRYRNKAQVPVGDREGGLIAGFYKHRSHDIIDMEACLIQQEQNDIVVQTVKKICEKYGIYAYNEELHKGTLRHIMARYGHKTGEIMIVLITRTKEIPHKKMVVEDILKAIPEVRSIVQNVNAKRTNVIFGDETKVLWGNEVIYDYIGNIRFAISARSFYQVNPEQTKVLYNKALEFAGLTGEETVIDAYCGIGTISLFLAQKAKQVYGVEIVPEAIEDAKRNAELNGITNVEFAVGEAETIIPQWYSQGINADVLVVDPPRKGCDETLLKTIIEMKPRQVVYVSCNPATLARDLRILEDGGYQTVEVQPVDMFPQTMHCEAVAKIMLKL</sequence>
<dbReference type="PROSITE" id="PS51687">
    <property type="entry name" value="SAM_MT_RNA_M5U"/>
    <property type="match status" value="1"/>
</dbReference>
<dbReference type="Gene3D" id="2.40.50.140">
    <property type="entry name" value="Nucleic acid-binding proteins"/>
    <property type="match status" value="1"/>
</dbReference>
<dbReference type="GO" id="GO:0051539">
    <property type="term" value="F:4 iron, 4 sulfur cluster binding"/>
    <property type="evidence" value="ECO:0007669"/>
    <property type="project" value="UniProtKB-KW"/>
</dbReference>
<accession>A0A0A6XZB6</accession>
<dbReference type="Pfam" id="PF01938">
    <property type="entry name" value="TRAM"/>
    <property type="match status" value="1"/>
</dbReference>